<dbReference type="Proteomes" id="UP001417504">
    <property type="component" value="Unassembled WGS sequence"/>
</dbReference>
<accession>A0AAP0KN01</accession>
<proteinExistence type="predicted"/>
<comment type="caution">
    <text evidence="2">The sequence shown here is derived from an EMBL/GenBank/DDBJ whole genome shotgun (WGS) entry which is preliminary data.</text>
</comment>
<evidence type="ECO:0000313" key="2">
    <source>
        <dbReference type="EMBL" id="KAK9155461.1"/>
    </source>
</evidence>
<dbReference type="EMBL" id="JBBNAE010000001">
    <property type="protein sequence ID" value="KAK9155461.1"/>
    <property type="molecule type" value="Genomic_DNA"/>
</dbReference>
<name>A0AAP0KN01_9MAGN</name>
<feature type="region of interest" description="Disordered" evidence="1">
    <location>
        <begin position="31"/>
        <end position="50"/>
    </location>
</feature>
<reference evidence="2 3" key="1">
    <citation type="submission" date="2024-01" db="EMBL/GenBank/DDBJ databases">
        <title>Genome assemblies of Stephania.</title>
        <authorList>
            <person name="Yang L."/>
        </authorList>
    </citation>
    <scope>NUCLEOTIDE SEQUENCE [LARGE SCALE GENOMIC DNA]</scope>
    <source>
        <strain evidence="2">QJT</strain>
        <tissue evidence="2">Leaf</tissue>
    </source>
</reference>
<gene>
    <name evidence="2" type="ORF">Sjap_002941</name>
</gene>
<sequence>MRKVVNPHYLQHSPLDDNLLREYASLKPLLEKPCGKKSSKGKRVHCSHQS</sequence>
<dbReference type="AlphaFoldDB" id="A0AAP0KN01"/>
<evidence type="ECO:0000256" key="1">
    <source>
        <dbReference type="SAM" id="MobiDB-lite"/>
    </source>
</evidence>
<evidence type="ECO:0000313" key="3">
    <source>
        <dbReference type="Proteomes" id="UP001417504"/>
    </source>
</evidence>
<keyword evidence="3" id="KW-1185">Reference proteome</keyword>
<organism evidence="2 3">
    <name type="scientific">Stephania japonica</name>
    <dbReference type="NCBI Taxonomy" id="461633"/>
    <lineage>
        <taxon>Eukaryota</taxon>
        <taxon>Viridiplantae</taxon>
        <taxon>Streptophyta</taxon>
        <taxon>Embryophyta</taxon>
        <taxon>Tracheophyta</taxon>
        <taxon>Spermatophyta</taxon>
        <taxon>Magnoliopsida</taxon>
        <taxon>Ranunculales</taxon>
        <taxon>Menispermaceae</taxon>
        <taxon>Menispermoideae</taxon>
        <taxon>Cissampelideae</taxon>
        <taxon>Stephania</taxon>
    </lineage>
</organism>
<protein>
    <submittedName>
        <fullName evidence="2">Uncharacterized protein</fullName>
    </submittedName>
</protein>
<feature type="compositionally biased region" description="Basic residues" evidence="1">
    <location>
        <begin position="35"/>
        <end position="50"/>
    </location>
</feature>